<dbReference type="InterPro" id="IPR005880">
    <property type="entry name" value="Ribosomal_uL2_bac/org-type"/>
</dbReference>
<dbReference type="InterPro" id="IPR022666">
    <property type="entry name" value="Ribosomal_uL2_RNA-bd_dom"/>
</dbReference>
<evidence type="ECO:0000256" key="1">
    <source>
        <dbReference type="ARBA" id="ARBA00004173"/>
    </source>
</evidence>
<evidence type="ECO:0000256" key="6">
    <source>
        <dbReference type="ARBA" id="ARBA00037226"/>
    </source>
</evidence>
<evidence type="ECO:0000256" key="5">
    <source>
        <dbReference type="ARBA" id="ARBA00023274"/>
    </source>
</evidence>
<dbReference type="InterPro" id="IPR022669">
    <property type="entry name" value="Ribosomal_uL2_C"/>
</dbReference>
<dbReference type="InterPro" id="IPR014726">
    <property type="entry name" value="Ribosomal_uL2_dom3"/>
</dbReference>
<dbReference type="InParanoid" id="A0A2T2ZW71"/>
<keyword evidence="3" id="KW-0689">Ribosomal protein</keyword>
<evidence type="ECO:0000313" key="11">
    <source>
        <dbReference type="EMBL" id="PSR78244.1"/>
    </source>
</evidence>
<evidence type="ECO:0000259" key="10">
    <source>
        <dbReference type="SMART" id="SM01383"/>
    </source>
</evidence>
<dbReference type="InterPro" id="IPR008991">
    <property type="entry name" value="Translation_prot_SH3-like_sf"/>
</dbReference>
<dbReference type="FunFam" id="2.40.50.140:FF:000128">
    <property type="entry name" value="50S ribosomal protein L2"/>
    <property type="match status" value="1"/>
</dbReference>
<dbReference type="InterPro" id="IPR012340">
    <property type="entry name" value="NA-bd_OB-fold"/>
</dbReference>
<dbReference type="NCBIfam" id="TIGR01171">
    <property type="entry name" value="rplB_bact"/>
    <property type="match status" value="1"/>
</dbReference>
<evidence type="ECO:0000259" key="9">
    <source>
        <dbReference type="SMART" id="SM01382"/>
    </source>
</evidence>
<dbReference type="GO" id="GO:0003735">
    <property type="term" value="F:structural constituent of ribosome"/>
    <property type="evidence" value="ECO:0007669"/>
    <property type="project" value="InterPro"/>
</dbReference>
<protein>
    <recommendedName>
        <fullName evidence="7">Large ribosomal subunit protein uL2m</fullName>
    </recommendedName>
</protein>
<dbReference type="PANTHER" id="PTHR13691:SF5">
    <property type="entry name" value="LARGE RIBOSOMAL SUBUNIT PROTEIN UL2M"/>
    <property type="match status" value="1"/>
</dbReference>
<name>A0A2T2ZW71_9PEZI</name>
<evidence type="ECO:0000256" key="4">
    <source>
        <dbReference type="ARBA" id="ARBA00023128"/>
    </source>
</evidence>
<dbReference type="FunFam" id="4.10.950.10:FF:000001">
    <property type="entry name" value="50S ribosomal protein L2"/>
    <property type="match status" value="1"/>
</dbReference>
<gene>
    <name evidence="11" type="ORF">BD289DRAFT_456370</name>
</gene>
<dbReference type="GO" id="GO:0016740">
    <property type="term" value="F:transferase activity"/>
    <property type="evidence" value="ECO:0007669"/>
    <property type="project" value="InterPro"/>
</dbReference>
<dbReference type="Pfam" id="PF00181">
    <property type="entry name" value="Ribosomal_L2_N"/>
    <property type="match status" value="1"/>
</dbReference>
<dbReference type="Proteomes" id="UP000241462">
    <property type="component" value="Unassembled WGS sequence"/>
</dbReference>
<reference evidence="11 12" key="1">
    <citation type="journal article" date="2018" name="Mycol. Prog.">
        <title>Coniella lustricola, a new species from submerged detritus.</title>
        <authorList>
            <person name="Raudabaugh D.B."/>
            <person name="Iturriaga T."/>
            <person name="Carver A."/>
            <person name="Mondo S."/>
            <person name="Pangilinan J."/>
            <person name="Lipzen A."/>
            <person name="He G."/>
            <person name="Amirebrahimi M."/>
            <person name="Grigoriev I.V."/>
            <person name="Miller A.N."/>
        </authorList>
    </citation>
    <scope>NUCLEOTIDE SEQUENCE [LARGE SCALE GENOMIC DNA]</scope>
    <source>
        <strain evidence="11 12">B22-T-1</strain>
    </source>
</reference>
<dbReference type="Pfam" id="PF03947">
    <property type="entry name" value="Ribosomal_L2_C"/>
    <property type="match status" value="1"/>
</dbReference>
<dbReference type="Gene3D" id="2.30.30.30">
    <property type="match status" value="1"/>
</dbReference>
<evidence type="ECO:0000256" key="7">
    <source>
        <dbReference type="ARBA" id="ARBA00069872"/>
    </source>
</evidence>
<dbReference type="Gene3D" id="4.10.950.10">
    <property type="entry name" value="Ribosomal protein L2, domain 3"/>
    <property type="match status" value="1"/>
</dbReference>
<dbReference type="SMART" id="SM01382">
    <property type="entry name" value="Ribosomal_L2_C"/>
    <property type="match status" value="1"/>
</dbReference>
<evidence type="ECO:0000256" key="2">
    <source>
        <dbReference type="ARBA" id="ARBA00005636"/>
    </source>
</evidence>
<feature type="region of interest" description="Disordered" evidence="8">
    <location>
        <begin position="323"/>
        <end position="385"/>
    </location>
</feature>
<dbReference type="STRING" id="2025994.A0A2T2ZW71"/>
<feature type="compositionally biased region" description="Basic residues" evidence="8">
    <location>
        <begin position="372"/>
        <end position="385"/>
    </location>
</feature>
<dbReference type="GO" id="GO:0032543">
    <property type="term" value="P:mitochondrial translation"/>
    <property type="evidence" value="ECO:0007669"/>
    <property type="project" value="TreeGrafter"/>
</dbReference>
<dbReference type="SMART" id="SM01383">
    <property type="entry name" value="Ribosomal_L2"/>
    <property type="match status" value="1"/>
</dbReference>
<dbReference type="PANTHER" id="PTHR13691">
    <property type="entry name" value="RIBOSOMAL PROTEIN L2"/>
    <property type="match status" value="1"/>
</dbReference>
<dbReference type="AlphaFoldDB" id="A0A2T2ZW71"/>
<dbReference type="GO" id="GO:0003723">
    <property type="term" value="F:RNA binding"/>
    <property type="evidence" value="ECO:0007669"/>
    <property type="project" value="InterPro"/>
</dbReference>
<comment type="subcellular location">
    <subcellularLocation>
        <location evidence="1">Mitochondrion</location>
    </subcellularLocation>
</comment>
<dbReference type="Gene3D" id="2.40.50.140">
    <property type="entry name" value="Nucleic acid-binding proteins"/>
    <property type="match status" value="1"/>
</dbReference>
<feature type="domain" description="Large ribosomal subunit protein uL2 C-terminal" evidence="9">
    <location>
        <begin position="210"/>
        <end position="350"/>
    </location>
</feature>
<organism evidence="11 12">
    <name type="scientific">Coniella lustricola</name>
    <dbReference type="NCBI Taxonomy" id="2025994"/>
    <lineage>
        <taxon>Eukaryota</taxon>
        <taxon>Fungi</taxon>
        <taxon>Dikarya</taxon>
        <taxon>Ascomycota</taxon>
        <taxon>Pezizomycotina</taxon>
        <taxon>Sordariomycetes</taxon>
        <taxon>Sordariomycetidae</taxon>
        <taxon>Diaporthales</taxon>
        <taxon>Schizoparmaceae</taxon>
        <taxon>Coniella</taxon>
    </lineage>
</organism>
<dbReference type="OrthoDB" id="268576at2759"/>
<evidence type="ECO:0000256" key="8">
    <source>
        <dbReference type="SAM" id="MobiDB-lite"/>
    </source>
</evidence>
<dbReference type="InterPro" id="IPR014722">
    <property type="entry name" value="Rib_uL2_dom2"/>
</dbReference>
<evidence type="ECO:0000313" key="12">
    <source>
        <dbReference type="Proteomes" id="UP000241462"/>
    </source>
</evidence>
<keyword evidence="12" id="KW-1185">Reference proteome</keyword>
<dbReference type="InterPro" id="IPR002171">
    <property type="entry name" value="Ribosomal_uL2"/>
</dbReference>
<feature type="region of interest" description="Disordered" evidence="8">
    <location>
        <begin position="90"/>
        <end position="123"/>
    </location>
</feature>
<dbReference type="FunCoup" id="A0A2T2ZW71">
    <property type="interactions" value="412"/>
</dbReference>
<evidence type="ECO:0000256" key="3">
    <source>
        <dbReference type="ARBA" id="ARBA00022980"/>
    </source>
</evidence>
<keyword evidence="5" id="KW-0687">Ribonucleoprotein</keyword>
<comment type="similarity">
    <text evidence="2">Belongs to the universal ribosomal protein uL2 family.</text>
</comment>
<dbReference type="SUPFAM" id="SSF50104">
    <property type="entry name" value="Translation proteins SH3-like domain"/>
    <property type="match status" value="1"/>
</dbReference>
<accession>A0A2T2ZW71</accession>
<feature type="domain" description="Large ribosomal subunit protein uL2 RNA-binding" evidence="10">
    <location>
        <begin position="107"/>
        <end position="183"/>
    </location>
</feature>
<proteinExistence type="inferred from homology"/>
<keyword evidence="4" id="KW-0496">Mitochondrion</keyword>
<dbReference type="EMBL" id="KZ678616">
    <property type="protein sequence ID" value="PSR78244.1"/>
    <property type="molecule type" value="Genomic_DNA"/>
</dbReference>
<sequence>MLQPRIRPLATAMRALLAAQPRIAVAATYATSAAPKKSKDKLRQATPFAQTVTLAESEDSAASVTLRTYKPRTPGLRHLKRPINDHLWRGRPYRPLTFPKKGQARGGRNNTGRITVRHRGGGAKRRIRTVDFDRKEPGPHVVDRVEYDPGRTAHIALVTNRATGRKSYIIAADGMRAGDIVHSYRAGLPKDLLEDMGGVIDPGILAARTAHRGNCLPMHLIPVGTMIYCIGSRKDGPAKFCRSAGTYGMLEAKDEEMRDDGSKAVTGKHVTVRLQSGELRKVDKDAIATIGIASNVHYSYTSLGKAGRNRWLGIRPTVRGLAMNSVDHPHGGGRGKSKGNRIPVSPWGKPAKSGYKTRRTNNINRHVVTPRVRNHGKRKDRKSGS</sequence>
<comment type="function">
    <text evidence="6">Component of the mitochondrial ribosome (mitoribosome), a dedicated translation machinery responsible for the synthesis of mitochondrial genome-encoded proteins, including at least some of the essential transmembrane subunits of the mitochondrial respiratory chain. The mitoribosomes are attached to the mitochondrial inner membrane and translation products are cotranslationally integrated into the membrane.</text>
</comment>
<dbReference type="SUPFAM" id="SSF50249">
    <property type="entry name" value="Nucleic acid-binding proteins"/>
    <property type="match status" value="1"/>
</dbReference>
<dbReference type="GO" id="GO:0005762">
    <property type="term" value="C:mitochondrial large ribosomal subunit"/>
    <property type="evidence" value="ECO:0007669"/>
    <property type="project" value="TreeGrafter"/>
</dbReference>